<evidence type="ECO:0000313" key="7">
    <source>
        <dbReference type="Proteomes" id="UP000051681"/>
    </source>
</evidence>
<comment type="catalytic activity">
    <reaction evidence="1">
        <text>Hydrolyzes the link between N-acetylmuramoyl residues and L-amino acid residues in certain cell-wall glycopeptides.</text>
        <dbReference type="EC" id="3.5.1.28"/>
    </reaction>
</comment>
<dbReference type="GO" id="GO:0030288">
    <property type="term" value="C:outer membrane-bounded periplasmic space"/>
    <property type="evidence" value="ECO:0007669"/>
    <property type="project" value="TreeGrafter"/>
</dbReference>
<evidence type="ECO:0000256" key="1">
    <source>
        <dbReference type="ARBA" id="ARBA00001561"/>
    </source>
</evidence>
<protein>
    <recommendedName>
        <fullName evidence="2">N-acetylmuramoyl-L-alanine amidase</fullName>
        <ecNumber evidence="2">3.5.1.28</ecNumber>
    </recommendedName>
</protein>
<dbReference type="InterPro" id="IPR050695">
    <property type="entry name" value="N-acetylmuramoyl_amidase_3"/>
</dbReference>
<evidence type="ECO:0000256" key="3">
    <source>
        <dbReference type="ARBA" id="ARBA00022801"/>
    </source>
</evidence>
<dbReference type="AlphaFoldDB" id="A0A0P1GML7"/>
<dbReference type="PANTHER" id="PTHR30404">
    <property type="entry name" value="N-ACETYLMURAMOYL-L-ALANINE AMIDASE"/>
    <property type="match status" value="1"/>
</dbReference>
<evidence type="ECO:0000256" key="4">
    <source>
        <dbReference type="SAM" id="SignalP"/>
    </source>
</evidence>
<dbReference type="CDD" id="cd02696">
    <property type="entry name" value="MurNAc-LAA"/>
    <property type="match status" value="1"/>
</dbReference>
<dbReference type="STRING" id="340021.TM5383_00857"/>
<organism evidence="6 7">
    <name type="scientific">Thalassovita mediterranea</name>
    <dbReference type="NCBI Taxonomy" id="340021"/>
    <lineage>
        <taxon>Bacteria</taxon>
        <taxon>Pseudomonadati</taxon>
        <taxon>Pseudomonadota</taxon>
        <taxon>Alphaproteobacteria</taxon>
        <taxon>Rhodobacterales</taxon>
        <taxon>Roseobacteraceae</taxon>
        <taxon>Thalassovita</taxon>
    </lineage>
</organism>
<dbReference type="Gene3D" id="2.60.40.3500">
    <property type="match status" value="1"/>
</dbReference>
<dbReference type="Pfam" id="PF11741">
    <property type="entry name" value="AMIN"/>
    <property type="match status" value="1"/>
</dbReference>
<dbReference type="SMART" id="SM00646">
    <property type="entry name" value="Ami_3"/>
    <property type="match status" value="1"/>
</dbReference>
<name>A0A0P1GML7_9RHOB</name>
<keyword evidence="7" id="KW-1185">Reference proteome</keyword>
<proteinExistence type="predicted"/>
<dbReference type="Proteomes" id="UP000051681">
    <property type="component" value="Unassembled WGS sequence"/>
</dbReference>
<dbReference type="EC" id="3.5.1.28" evidence="2"/>
<feature type="chain" id="PRO_5006063597" description="N-acetylmuramoyl-L-alanine amidase" evidence="4">
    <location>
        <begin position="25"/>
        <end position="410"/>
    </location>
</feature>
<dbReference type="Gene3D" id="3.40.630.40">
    <property type="entry name" value="Zn-dependent exopeptidases"/>
    <property type="match status" value="1"/>
</dbReference>
<dbReference type="GO" id="GO:0009253">
    <property type="term" value="P:peptidoglycan catabolic process"/>
    <property type="evidence" value="ECO:0007669"/>
    <property type="project" value="InterPro"/>
</dbReference>
<reference evidence="6 7" key="1">
    <citation type="submission" date="2015-09" db="EMBL/GenBank/DDBJ databases">
        <authorList>
            <consortium name="Swine Surveillance"/>
        </authorList>
    </citation>
    <scope>NUCLEOTIDE SEQUENCE [LARGE SCALE GENOMIC DNA]</scope>
    <source>
        <strain evidence="6 7">CECT 8383</strain>
    </source>
</reference>
<dbReference type="EMBL" id="CYSF01000006">
    <property type="protein sequence ID" value="CUH83661.1"/>
    <property type="molecule type" value="Genomic_DNA"/>
</dbReference>
<keyword evidence="4" id="KW-0732">Signal</keyword>
<evidence type="ECO:0000259" key="5">
    <source>
        <dbReference type="SMART" id="SM00646"/>
    </source>
</evidence>
<evidence type="ECO:0000313" key="6">
    <source>
        <dbReference type="EMBL" id="CUH83661.1"/>
    </source>
</evidence>
<sequence>MRRLIKIWGVMVWTMLAALTPAAAQDLSGLARVEVGASHVRDTWGGGVELRLGLTQGVPFRVYTLAEPARLVLDFREVDWRGVTETALLNADGVSALRFGGVRPGWSRMVVDLATPLAVETVEMVTEAETARANLVVTLASVEAGDFVAKSGAPYDPRWDLPPVTGQAKVTGLPGDGPLRVMLDPGHGGIDPGAERQGYAEKDLMLAFALELKETLLRSGGFEVFLTREEDRFVSLERRVAMAHAVGAHVFLSLHADALAEGQALGATLYLLSGEASDAASAKLAERHNRSDILSGVDLTGQDDVVADVLMDLARQETAPRADRLAAAMISGLGDVGAPLNRRPLRRAGFSVLKAADIPSVLLEIGFMSSERDLKNITNKQWRINAAAGIRDALQAWARDDAARAQMVRQ</sequence>
<dbReference type="InterPro" id="IPR021731">
    <property type="entry name" value="AMIN_dom"/>
</dbReference>
<feature type="signal peptide" evidence="4">
    <location>
        <begin position="1"/>
        <end position="24"/>
    </location>
</feature>
<dbReference type="Pfam" id="PF01520">
    <property type="entry name" value="Amidase_3"/>
    <property type="match status" value="1"/>
</dbReference>
<gene>
    <name evidence="6" type="primary">amiC_1</name>
    <name evidence="6" type="ORF">TM5383_00857</name>
</gene>
<accession>A0A0P1GML7</accession>
<evidence type="ECO:0000256" key="2">
    <source>
        <dbReference type="ARBA" id="ARBA00011901"/>
    </source>
</evidence>
<dbReference type="SUPFAM" id="SSF53187">
    <property type="entry name" value="Zn-dependent exopeptidases"/>
    <property type="match status" value="1"/>
</dbReference>
<dbReference type="GO" id="GO:0008745">
    <property type="term" value="F:N-acetylmuramoyl-L-alanine amidase activity"/>
    <property type="evidence" value="ECO:0007669"/>
    <property type="project" value="UniProtKB-EC"/>
</dbReference>
<feature type="domain" description="MurNAc-LAA" evidence="5">
    <location>
        <begin position="240"/>
        <end position="395"/>
    </location>
</feature>
<dbReference type="PANTHER" id="PTHR30404:SF0">
    <property type="entry name" value="N-ACETYLMURAMOYL-L-ALANINE AMIDASE AMIC"/>
    <property type="match status" value="1"/>
</dbReference>
<dbReference type="RefSeq" id="WP_231725029.1">
    <property type="nucleotide sequence ID" value="NZ_CYSF01000006.1"/>
</dbReference>
<keyword evidence="3 6" id="KW-0378">Hydrolase</keyword>
<dbReference type="InterPro" id="IPR002508">
    <property type="entry name" value="MurNAc-LAA_cat"/>
</dbReference>